<dbReference type="InterPro" id="IPR014756">
    <property type="entry name" value="Ig_E-set"/>
</dbReference>
<dbReference type="Proteomes" id="UP000678499">
    <property type="component" value="Unassembled WGS sequence"/>
</dbReference>
<evidence type="ECO:0000256" key="1">
    <source>
        <dbReference type="ARBA" id="ARBA00004613"/>
    </source>
</evidence>
<dbReference type="SUPFAM" id="SSF81296">
    <property type="entry name" value="E set domains"/>
    <property type="match status" value="1"/>
</dbReference>
<accession>A0A7R9BVQ1</accession>
<dbReference type="EMBL" id="OA885884">
    <property type="protein sequence ID" value="CAD7282449.1"/>
    <property type="molecule type" value="Genomic_DNA"/>
</dbReference>
<dbReference type="OrthoDB" id="4937502at2759"/>
<keyword evidence="3" id="KW-0964">Secreted</keyword>
<reference evidence="7" key="1">
    <citation type="submission" date="2020-11" db="EMBL/GenBank/DDBJ databases">
        <authorList>
            <person name="Tran Van P."/>
        </authorList>
    </citation>
    <scope>NUCLEOTIDE SEQUENCE</scope>
</reference>
<organism evidence="7">
    <name type="scientific">Notodromas monacha</name>
    <dbReference type="NCBI Taxonomy" id="399045"/>
    <lineage>
        <taxon>Eukaryota</taxon>
        <taxon>Metazoa</taxon>
        <taxon>Ecdysozoa</taxon>
        <taxon>Arthropoda</taxon>
        <taxon>Crustacea</taxon>
        <taxon>Oligostraca</taxon>
        <taxon>Ostracoda</taxon>
        <taxon>Podocopa</taxon>
        <taxon>Podocopida</taxon>
        <taxon>Cypridocopina</taxon>
        <taxon>Cypridoidea</taxon>
        <taxon>Cyprididae</taxon>
        <taxon>Notodromas</taxon>
    </lineage>
</organism>
<dbReference type="Gene3D" id="2.60.40.770">
    <property type="match status" value="1"/>
</dbReference>
<dbReference type="InterPro" id="IPR003172">
    <property type="entry name" value="ML_dom"/>
</dbReference>
<dbReference type="Pfam" id="PF02221">
    <property type="entry name" value="E1_DerP2_DerF2"/>
    <property type="match status" value="1"/>
</dbReference>
<feature type="chain" id="PRO_5036403076" description="MD-2-related lipid-recognition domain-containing protein" evidence="4">
    <location>
        <begin position="17"/>
        <end position="149"/>
    </location>
</feature>
<evidence type="ECO:0000256" key="3">
    <source>
        <dbReference type="ARBA" id="ARBA00022525"/>
    </source>
</evidence>
<dbReference type="FunFam" id="2.60.40.770:FF:000001">
    <property type="entry name" value="NPC intracellular cholesterol transporter 2"/>
    <property type="match status" value="1"/>
</dbReference>
<sequence length="149" mass="15274">MIKALCFLGLIAVAFATEGLEDCGSPGGTLISAQIGDCEAAPCTVTPGETVNFVASMLSASSTETLEVLVEADLSGTVIDITDIVGVNRDGCQTVDPECPIVPDVEYTITAEVTVSDLFAGESLDVVMSLIGDGGETLVCLKLRADVEA</sequence>
<feature type="domain" description="MD-2-related lipid-recognition" evidence="5">
    <location>
        <begin position="20"/>
        <end position="145"/>
    </location>
</feature>
<dbReference type="GO" id="GO:0005576">
    <property type="term" value="C:extracellular region"/>
    <property type="evidence" value="ECO:0007669"/>
    <property type="project" value="UniProtKB-SubCell"/>
</dbReference>
<evidence type="ECO:0000256" key="2">
    <source>
        <dbReference type="ARBA" id="ARBA00006370"/>
    </source>
</evidence>
<evidence type="ECO:0000256" key="4">
    <source>
        <dbReference type="SAM" id="SignalP"/>
    </source>
</evidence>
<dbReference type="EMBL" id="OA883431">
    <property type="protein sequence ID" value="CAD7278870.1"/>
    <property type="molecule type" value="Genomic_DNA"/>
</dbReference>
<dbReference type="AlphaFoldDB" id="A0A7R9BVQ1"/>
<evidence type="ECO:0000313" key="8">
    <source>
        <dbReference type="Proteomes" id="UP000678499"/>
    </source>
</evidence>
<dbReference type="EMBL" id="CAJPEX010001394">
    <property type="protein sequence ID" value="CAG0919022.1"/>
    <property type="molecule type" value="Genomic_DNA"/>
</dbReference>
<evidence type="ECO:0000259" key="5">
    <source>
        <dbReference type="SMART" id="SM00737"/>
    </source>
</evidence>
<protein>
    <recommendedName>
        <fullName evidence="5">MD-2-related lipid-recognition domain-containing protein</fullName>
    </recommendedName>
</protein>
<comment type="subcellular location">
    <subcellularLocation>
        <location evidence="1">Secreted</location>
    </subcellularLocation>
</comment>
<evidence type="ECO:0000313" key="7">
    <source>
        <dbReference type="EMBL" id="CAD7282449.1"/>
    </source>
</evidence>
<comment type="similarity">
    <text evidence="2">Belongs to the NPC2 family.</text>
</comment>
<dbReference type="SMART" id="SM00737">
    <property type="entry name" value="ML"/>
    <property type="match status" value="1"/>
</dbReference>
<proteinExistence type="inferred from homology"/>
<evidence type="ECO:0000313" key="6">
    <source>
        <dbReference type="EMBL" id="CAD7278870.1"/>
    </source>
</evidence>
<feature type="signal peptide" evidence="4">
    <location>
        <begin position="1"/>
        <end position="16"/>
    </location>
</feature>
<keyword evidence="4" id="KW-0732">Signal</keyword>
<dbReference type="EMBL" id="CAJPEX010003847">
    <property type="protein sequence ID" value="CAG0922601.1"/>
    <property type="molecule type" value="Genomic_DNA"/>
</dbReference>
<gene>
    <name evidence="7" type="ORF">NMOB1V02_LOCUS10074</name>
    <name evidence="6" type="ORF">NMOB1V02_LOCUS6564</name>
</gene>
<keyword evidence="8" id="KW-1185">Reference proteome</keyword>
<name>A0A7R9BVQ1_9CRUS</name>